<dbReference type="Gene3D" id="1.25.40.10">
    <property type="entry name" value="Tetratricopeptide repeat domain"/>
    <property type="match status" value="2"/>
</dbReference>
<feature type="transmembrane region" description="Helical" evidence="1">
    <location>
        <begin position="258"/>
        <end position="282"/>
    </location>
</feature>
<reference evidence="2 3" key="1">
    <citation type="submission" date="2020-01" db="EMBL/GenBank/DDBJ databases">
        <title>Paenibacillus soybeanensis sp. nov. isolated from the nodules of soybean (Glycine max(L.) Merr).</title>
        <authorList>
            <person name="Wang H."/>
        </authorList>
    </citation>
    <scope>NUCLEOTIDE SEQUENCE [LARGE SCALE GENOMIC DNA]</scope>
    <source>
        <strain evidence="2 3">T1</strain>
    </source>
</reference>
<keyword evidence="3" id="KW-1185">Reference proteome</keyword>
<keyword evidence="1" id="KW-0472">Membrane</keyword>
<feature type="transmembrane region" description="Helical" evidence="1">
    <location>
        <begin position="294"/>
        <end position="312"/>
    </location>
</feature>
<gene>
    <name evidence="2" type="ORF">GT019_04010</name>
</gene>
<feature type="transmembrane region" description="Helical" evidence="1">
    <location>
        <begin position="324"/>
        <end position="345"/>
    </location>
</feature>
<feature type="transmembrane region" description="Helical" evidence="1">
    <location>
        <begin position="393"/>
        <end position="414"/>
    </location>
</feature>
<accession>A0ABW9XKA9</accession>
<sequence length="426" mass="48575">MKKNRATYFFAIIMMIGMVFIMISGTCMAQSSSAVNEQEYRTEANQLLAAKNYKQAATVLEELLAKNPDLNDEIVYKQLTHIYDDYLFDFDKALSFYTMYLNHFPNGTFSKDFRDRMAYLEERRSEWQALRDFRSVQSEEDNISIQDRLAKVETILSKNENASIAPEMHIYLANKYFEAAEYQAASEHAKSYIDSFGKVSMTDTDQALALRLYADILVKQHHFSKAIRALDQAIALAGPEENFNYAVKKSEIINHRNMMVGFICCLIYYLAVVGLLFPVKFWRSFHASNVFDRLVKPILLLALVSLGPVLILKIMQEPEADPRFFFWLSGLSVLSIILIQLLAPLSRKTGRLVFISMSGLHMAAALFMVYYLTVYSGKKIIMNTAIEADVDPLSSAFILLLWSSAIVTVLIYMINSFVFSKAKGND</sequence>
<feature type="transmembrane region" description="Helical" evidence="1">
    <location>
        <begin position="352"/>
        <end position="373"/>
    </location>
</feature>
<evidence type="ECO:0008006" key="4">
    <source>
        <dbReference type="Google" id="ProtNLM"/>
    </source>
</evidence>
<proteinExistence type="predicted"/>
<comment type="caution">
    <text evidence="2">The sequence shown here is derived from an EMBL/GenBank/DDBJ whole genome shotgun (WGS) entry which is preliminary data.</text>
</comment>
<keyword evidence="1" id="KW-0812">Transmembrane</keyword>
<dbReference type="Proteomes" id="UP000665561">
    <property type="component" value="Unassembled WGS sequence"/>
</dbReference>
<dbReference type="InterPro" id="IPR011990">
    <property type="entry name" value="TPR-like_helical_dom_sf"/>
</dbReference>
<dbReference type="SUPFAM" id="SSF48452">
    <property type="entry name" value="TPR-like"/>
    <property type="match status" value="1"/>
</dbReference>
<evidence type="ECO:0000313" key="2">
    <source>
        <dbReference type="EMBL" id="NBD23033.1"/>
    </source>
</evidence>
<dbReference type="RefSeq" id="WP_161741407.1">
    <property type="nucleotide sequence ID" value="NZ_JAAAMV010000001.1"/>
</dbReference>
<name>A0ABW9XKA9_9BACL</name>
<evidence type="ECO:0000256" key="1">
    <source>
        <dbReference type="SAM" id="Phobius"/>
    </source>
</evidence>
<dbReference type="EMBL" id="JAAAMV010000001">
    <property type="protein sequence ID" value="NBD23033.1"/>
    <property type="molecule type" value="Genomic_DNA"/>
</dbReference>
<organism evidence="2 3">
    <name type="scientific">Paenibacillus glycinis</name>
    <dbReference type="NCBI Taxonomy" id="2697035"/>
    <lineage>
        <taxon>Bacteria</taxon>
        <taxon>Bacillati</taxon>
        <taxon>Bacillota</taxon>
        <taxon>Bacilli</taxon>
        <taxon>Bacillales</taxon>
        <taxon>Paenibacillaceae</taxon>
        <taxon>Paenibacillus</taxon>
    </lineage>
</organism>
<keyword evidence="1" id="KW-1133">Transmembrane helix</keyword>
<protein>
    <recommendedName>
        <fullName evidence="4">Tetratricopeptide repeat protein</fullName>
    </recommendedName>
</protein>
<feature type="transmembrane region" description="Helical" evidence="1">
    <location>
        <begin position="7"/>
        <end position="25"/>
    </location>
</feature>
<evidence type="ECO:0000313" key="3">
    <source>
        <dbReference type="Proteomes" id="UP000665561"/>
    </source>
</evidence>